<reference evidence="1 2" key="1">
    <citation type="submission" date="2018-03" db="EMBL/GenBank/DDBJ databases">
        <title>Genomic Encyclopedia of Type Strains, Phase III (KMG-III): the genomes of soil and plant-associated and newly described type strains.</title>
        <authorList>
            <person name="Whitman W."/>
        </authorList>
    </citation>
    <scope>NUCLEOTIDE SEQUENCE [LARGE SCALE GENOMIC DNA]</scope>
    <source>
        <strain evidence="1 2">CGMCC 4.7067</strain>
    </source>
</reference>
<comment type="caution">
    <text evidence="1">The sequence shown here is derived from an EMBL/GenBank/DDBJ whole genome shotgun (WGS) entry which is preliminary data.</text>
</comment>
<accession>A0A2T0UL37</accession>
<name>A0A2T0UL37_9ACTN</name>
<evidence type="ECO:0000313" key="2">
    <source>
        <dbReference type="Proteomes" id="UP000238176"/>
    </source>
</evidence>
<dbReference type="AlphaFoldDB" id="A0A2T0UL37"/>
<organism evidence="1 2">
    <name type="scientific">Glycomyces artemisiae</name>
    <dbReference type="NCBI Taxonomy" id="1076443"/>
    <lineage>
        <taxon>Bacteria</taxon>
        <taxon>Bacillati</taxon>
        <taxon>Actinomycetota</taxon>
        <taxon>Actinomycetes</taxon>
        <taxon>Glycomycetales</taxon>
        <taxon>Glycomycetaceae</taxon>
        <taxon>Glycomyces</taxon>
    </lineage>
</organism>
<proteinExistence type="predicted"/>
<gene>
    <name evidence="1" type="ORF">B0I28_105281</name>
</gene>
<protein>
    <submittedName>
        <fullName evidence="1">Uncharacterized protein</fullName>
    </submittedName>
</protein>
<keyword evidence="2" id="KW-1185">Reference proteome</keyword>
<evidence type="ECO:0000313" key="1">
    <source>
        <dbReference type="EMBL" id="PRY58568.1"/>
    </source>
</evidence>
<dbReference type="EMBL" id="PVTJ01000005">
    <property type="protein sequence ID" value="PRY58568.1"/>
    <property type="molecule type" value="Genomic_DNA"/>
</dbReference>
<dbReference type="Proteomes" id="UP000238176">
    <property type="component" value="Unassembled WGS sequence"/>
</dbReference>
<sequence length="56" mass="6283">MNRRFSGPKFARPPVAGVSVGGVTVSELGMLWRYPHVKVHRDETIDCKETPCRSLN</sequence>